<feature type="compositionally biased region" description="Basic and acidic residues" evidence="1">
    <location>
        <begin position="87"/>
        <end position="97"/>
    </location>
</feature>
<feature type="compositionally biased region" description="Basic and acidic residues" evidence="1">
    <location>
        <begin position="14"/>
        <end position="24"/>
    </location>
</feature>
<feature type="compositionally biased region" description="Basic and acidic residues" evidence="1">
    <location>
        <begin position="32"/>
        <end position="52"/>
    </location>
</feature>
<feature type="region of interest" description="Disordered" evidence="1">
    <location>
        <begin position="1"/>
        <end position="52"/>
    </location>
</feature>
<sequence>MAESRYIPNNFSLAEKHPRKDKTPVSKYPTSSDRHVVHHRAEGEKENRENRKAVSDGITHCLLFSGIPSNRTNKLITPRKSSSCEKGNPEKGKSVHTKWQHEEPNWLMSCVVLVRTGACRPSIIRRRQSRRAETWMEPRSDVLLPKEYLRDKKETGIIIAFAHCCLSQPAVPPDGTSGLRSSVMPDPNYGSWSKNPPERNKWQSSTLMKNSCK</sequence>
<feature type="compositionally biased region" description="Polar residues" evidence="1">
    <location>
        <begin position="74"/>
        <end position="85"/>
    </location>
</feature>
<feature type="compositionally biased region" description="Polar residues" evidence="1">
    <location>
        <begin position="202"/>
        <end position="213"/>
    </location>
</feature>
<comment type="caution">
    <text evidence="2">The sequence shown here is derived from an EMBL/GenBank/DDBJ whole genome shotgun (WGS) entry which is preliminary data.</text>
</comment>
<keyword evidence="3" id="KW-1185">Reference proteome</keyword>
<gene>
    <name evidence="2" type="ORF">QBC38DRAFT_441226</name>
</gene>
<reference evidence="2" key="1">
    <citation type="journal article" date="2023" name="Mol. Phylogenet. Evol.">
        <title>Genome-scale phylogeny and comparative genomics of the fungal order Sordariales.</title>
        <authorList>
            <person name="Hensen N."/>
            <person name="Bonometti L."/>
            <person name="Westerberg I."/>
            <person name="Brannstrom I.O."/>
            <person name="Guillou S."/>
            <person name="Cros-Aarteil S."/>
            <person name="Calhoun S."/>
            <person name="Haridas S."/>
            <person name="Kuo A."/>
            <person name="Mondo S."/>
            <person name="Pangilinan J."/>
            <person name="Riley R."/>
            <person name="LaButti K."/>
            <person name="Andreopoulos B."/>
            <person name="Lipzen A."/>
            <person name="Chen C."/>
            <person name="Yan M."/>
            <person name="Daum C."/>
            <person name="Ng V."/>
            <person name="Clum A."/>
            <person name="Steindorff A."/>
            <person name="Ohm R.A."/>
            <person name="Martin F."/>
            <person name="Silar P."/>
            <person name="Natvig D.O."/>
            <person name="Lalanne C."/>
            <person name="Gautier V."/>
            <person name="Ament-Velasquez S.L."/>
            <person name="Kruys A."/>
            <person name="Hutchinson M.I."/>
            <person name="Powell A.J."/>
            <person name="Barry K."/>
            <person name="Miller A.N."/>
            <person name="Grigoriev I.V."/>
            <person name="Debuchy R."/>
            <person name="Gladieux P."/>
            <person name="Hiltunen Thoren M."/>
            <person name="Johannesson H."/>
        </authorList>
    </citation>
    <scope>NUCLEOTIDE SEQUENCE</scope>
    <source>
        <strain evidence="2">CBS 990.96</strain>
    </source>
</reference>
<proteinExistence type="predicted"/>
<evidence type="ECO:0000313" key="3">
    <source>
        <dbReference type="Proteomes" id="UP001301958"/>
    </source>
</evidence>
<name>A0AAN7BUZ2_9PEZI</name>
<accession>A0AAN7BUZ2</accession>
<feature type="region of interest" description="Disordered" evidence="1">
    <location>
        <begin position="175"/>
        <end position="213"/>
    </location>
</feature>
<dbReference type="EMBL" id="MU865301">
    <property type="protein sequence ID" value="KAK4230151.1"/>
    <property type="molecule type" value="Genomic_DNA"/>
</dbReference>
<evidence type="ECO:0000313" key="2">
    <source>
        <dbReference type="EMBL" id="KAK4230151.1"/>
    </source>
</evidence>
<reference evidence="2" key="2">
    <citation type="submission" date="2023-05" db="EMBL/GenBank/DDBJ databases">
        <authorList>
            <consortium name="Lawrence Berkeley National Laboratory"/>
            <person name="Steindorff A."/>
            <person name="Hensen N."/>
            <person name="Bonometti L."/>
            <person name="Westerberg I."/>
            <person name="Brannstrom I.O."/>
            <person name="Guillou S."/>
            <person name="Cros-Aarteil S."/>
            <person name="Calhoun S."/>
            <person name="Haridas S."/>
            <person name="Kuo A."/>
            <person name="Mondo S."/>
            <person name="Pangilinan J."/>
            <person name="Riley R."/>
            <person name="Labutti K."/>
            <person name="Andreopoulos B."/>
            <person name="Lipzen A."/>
            <person name="Chen C."/>
            <person name="Yanf M."/>
            <person name="Daum C."/>
            <person name="Ng V."/>
            <person name="Clum A."/>
            <person name="Ohm R."/>
            <person name="Martin F."/>
            <person name="Silar P."/>
            <person name="Natvig D."/>
            <person name="Lalanne C."/>
            <person name="Gautier V."/>
            <person name="Ament-Velasquez S.L."/>
            <person name="Kruys A."/>
            <person name="Hutchinson M.I."/>
            <person name="Powell A.J."/>
            <person name="Barry K."/>
            <person name="Miller A.N."/>
            <person name="Grigoriev I.V."/>
            <person name="Debuchy R."/>
            <person name="Gladieux P."/>
            <person name="Thoren M.H."/>
            <person name="Johannesson H."/>
        </authorList>
    </citation>
    <scope>NUCLEOTIDE SEQUENCE</scope>
    <source>
        <strain evidence="2">CBS 990.96</strain>
    </source>
</reference>
<protein>
    <submittedName>
        <fullName evidence="2">Uncharacterized protein</fullName>
    </submittedName>
</protein>
<feature type="region of interest" description="Disordered" evidence="1">
    <location>
        <begin position="74"/>
        <end position="97"/>
    </location>
</feature>
<dbReference type="Proteomes" id="UP001301958">
    <property type="component" value="Unassembled WGS sequence"/>
</dbReference>
<evidence type="ECO:0000256" key="1">
    <source>
        <dbReference type="SAM" id="MobiDB-lite"/>
    </source>
</evidence>
<organism evidence="2 3">
    <name type="scientific">Podospora fimiseda</name>
    <dbReference type="NCBI Taxonomy" id="252190"/>
    <lineage>
        <taxon>Eukaryota</taxon>
        <taxon>Fungi</taxon>
        <taxon>Dikarya</taxon>
        <taxon>Ascomycota</taxon>
        <taxon>Pezizomycotina</taxon>
        <taxon>Sordariomycetes</taxon>
        <taxon>Sordariomycetidae</taxon>
        <taxon>Sordariales</taxon>
        <taxon>Podosporaceae</taxon>
        <taxon>Podospora</taxon>
    </lineage>
</organism>
<dbReference type="AlphaFoldDB" id="A0AAN7BUZ2"/>